<dbReference type="InParanoid" id="S8EQ50"/>
<dbReference type="eggNOG" id="KOG0118">
    <property type="taxonomic scope" value="Eukaryota"/>
</dbReference>
<evidence type="ECO:0000256" key="3">
    <source>
        <dbReference type="ARBA" id="ARBA00007077"/>
    </source>
</evidence>
<dbReference type="OrthoDB" id="442677at2759"/>
<feature type="compositionally biased region" description="Acidic residues" evidence="8">
    <location>
        <begin position="423"/>
        <end position="441"/>
    </location>
</feature>
<feature type="compositionally biased region" description="Basic and acidic residues" evidence="8">
    <location>
        <begin position="611"/>
        <end position="621"/>
    </location>
</feature>
<dbReference type="FunCoup" id="S8EQ50">
    <property type="interactions" value="299"/>
</dbReference>
<dbReference type="GO" id="GO:0019843">
    <property type="term" value="F:rRNA binding"/>
    <property type="evidence" value="ECO:0007669"/>
    <property type="project" value="TreeGrafter"/>
</dbReference>
<dbReference type="STRING" id="743788.S8EQ50"/>
<gene>
    <name evidence="10" type="ORF">FOMPIDRAFT_1034384</name>
</gene>
<dbReference type="Gene3D" id="3.30.70.330">
    <property type="match status" value="1"/>
</dbReference>
<dbReference type="PANTHER" id="PTHR23236">
    <property type="entry name" value="EUKARYOTIC TRANSLATION INITIATION FACTOR 4B/4H"/>
    <property type="match status" value="1"/>
</dbReference>
<evidence type="ECO:0000256" key="4">
    <source>
        <dbReference type="ARBA" id="ARBA00015520"/>
    </source>
</evidence>
<evidence type="ECO:0000313" key="11">
    <source>
        <dbReference type="Proteomes" id="UP000015241"/>
    </source>
</evidence>
<dbReference type="GO" id="GO:0005730">
    <property type="term" value="C:nucleolus"/>
    <property type="evidence" value="ECO:0007669"/>
    <property type="project" value="UniProtKB-SubCell"/>
</dbReference>
<dbReference type="SUPFAM" id="SSF54928">
    <property type="entry name" value="RNA-binding domain, RBD"/>
    <property type="match status" value="1"/>
</dbReference>
<feature type="compositionally biased region" description="Basic and acidic residues" evidence="8">
    <location>
        <begin position="561"/>
        <end position="578"/>
    </location>
</feature>
<evidence type="ECO:0000256" key="2">
    <source>
        <dbReference type="ARBA" id="ARBA00004604"/>
    </source>
</evidence>
<dbReference type="PANTHER" id="PTHR23236:SF25">
    <property type="entry name" value="RNA-BINDING PROTEIN 34"/>
    <property type="match status" value="1"/>
</dbReference>
<dbReference type="InterPro" id="IPR012677">
    <property type="entry name" value="Nucleotide-bd_a/b_plait_sf"/>
</dbReference>
<feature type="domain" description="RRM" evidence="9">
    <location>
        <begin position="389"/>
        <end position="508"/>
    </location>
</feature>
<feature type="region of interest" description="Disordered" evidence="8">
    <location>
        <begin position="34"/>
        <end position="191"/>
    </location>
</feature>
<dbReference type="EMBL" id="KE504124">
    <property type="protein sequence ID" value="EPT05149.1"/>
    <property type="molecule type" value="Genomic_DNA"/>
</dbReference>
<feature type="compositionally biased region" description="Acidic residues" evidence="8">
    <location>
        <begin position="134"/>
        <end position="148"/>
    </location>
</feature>
<dbReference type="SMART" id="SM00360">
    <property type="entry name" value="RRM"/>
    <property type="match status" value="1"/>
</dbReference>
<keyword evidence="5 7" id="KW-0694">RNA-binding</keyword>
<comment type="similarity">
    <text evidence="3">Belongs to the RRM RBM34 family.</text>
</comment>
<accession>S8EQ50</accession>
<feature type="compositionally biased region" description="Low complexity" evidence="8">
    <location>
        <begin position="40"/>
        <end position="54"/>
    </location>
</feature>
<feature type="region of interest" description="Disordered" evidence="8">
    <location>
        <begin position="517"/>
        <end position="639"/>
    </location>
</feature>
<dbReference type="InterPro" id="IPR000504">
    <property type="entry name" value="RRM_dom"/>
</dbReference>
<reference evidence="10 11" key="1">
    <citation type="journal article" date="2012" name="Science">
        <title>The Paleozoic origin of enzymatic lignin decomposition reconstructed from 31 fungal genomes.</title>
        <authorList>
            <person name="Floudas D."/>
            <person name="Binder M."/>
            <person name="Riley R."/>
            <person name="Barry K."/>
            <person name="Blanchette R.A."/>
            <person name="Henrissat B."/>
            <person name="Martinez A.T."/>
            <person name="Otillar R."/>
            <person name="Spatafora J.W."/>
            <person name="Yadav J.S."/>
            <person name="Aerts A."/>
            <person name="Benoit I."/>
            <person name="Boyd A."/>
            <person name="Carlson A."/>
            <person name="Copeland A."/>
            <person name="Coutinho P.M."/>
            <person name="de Vries R.P."/>
            <person name="Ferreira P."/>
            <person name="Findley K."/>
            <person name="Foster B."/>
            <person name="Gaskell J."/>
            <person name="Glotzer D."/>
            <person name="Gorecki P."/>
            <person name="Heitman J."/>
            <person name="Hesse C."/>
            <person name="Hori C."/>
            <person name="Igarashi K."/>
            <person name="Jurgens J.A."/>
            <person name="Kallen N."/>
            <person name="Kersten P."/>
            <person name="Kohler A."/>
            <person name="Kuees U."/>
            <person name="Kumar T.K.A."/>
            <person name="Kuo A."/>
            <person name="LaButti K."/>
            <person name="Larrondo L.F."/>
            <person name="Lindquist E."/>
            <person name="Ling A."/>
            <person name="Lombard V."/>
            <person name="Lucas S."/>
            <person name="Lundell T."/>
            <person name="Martin R."/>
            <person name="McLaughlin D.J."/>
            <person name="Morgenstern I."/>
            <person name="Morin E."/>
            <person name="Murat C."/>
            <person name="Nagy L.G."/>
            <person name="Nolan M."/>
            <person name="Ohm R.A."/>
            <person name="Patyshakuliyeva A."/>
            <person name="Rokas A."/>
            <person name="Ruiz-Duenas F.J."/>
            <person name="Sabat G."/>
            <person name="Salamov A."/>
            <person name="Samejima M."/>
            <person name="Schmutz J."/>
            <person name="Slot J.C."/>
            <person name="St John F."/>
            <person name="Stenlid J."/>
            <person name="Sun H."/>
            <person name="Sun S."/>
            <person name="Syed K."/>
            <person name="Tsang A."/>
            <person name="Wiebenga A."/>
            <person name="Young D."/>
            <person name="Pisabarro A."/>
            <person name="Eastwood D.C."/>
            <person name="Martin F."/>
            <person name="Cullen D."/>
            <person name="Grigoriev I.V."/>
            <person name="Hibbett D.S."/>
        </authorList>
    </citation>
    <scope>NUCLEOTIDE SEQUENCE</scope>
    <source>
        <strain evidence="11">FP-58527</strain>
    </source>
</reference>
<feature type="region of interest" description="Disordered" evidence="8">
    <location>
        <begin position="418"/>
        <end position="449"/>
    </location>
</feature>
<keyword evidence="11" id="KW-1185">Reference proteome</keyword>
<feature type="compositionally biased region" description="Basic and acidic residues" evidence="8">
    <location>
        <begin position="257"/>
        <end position="291"/>
    </location>
</feature>
<feature type="compositionally biased region" description="Low complexity" evidence="8">
    <location>
        <begin position="520"/>
        <end position="540"/>
    </location>
</feature>
<evidence type="ECO:0000313" key="10">
    <source>
        <dbReference type="EMBL" id="EPT05149.1"/>
    </source>
</evidence>
<feature type="compositionally biased region" description="Basic residues" evidence="8">
    <location>
        <begin position="73"/>
        <end position="90"/>
    </location>
</feature>
<comment type="subcellular location">
    <subcellularLocation>
        <location evidence="2">Nucleus</location>
        <location evidence="2">Nucleolus</location>
    </subcellularLocation>
</comment>
<evidence type="ECO:0000256" key="8">
    <source>
        <dbReference type="SAM" id="MobiDB-lite"/>
    </source>
</evidence>
<dbReference type="Proteomes" id="UP000015241">
    <property type="component" value="Unassembled WGS sequence"/>
</dbReference>
<comment type="function">
    <text evidence="1">Involved in pre-25S rRNA processing.</text>
</comment>
<dbReference type="PROSITE" id="PS50102">
    <property type="entry name" value="RRM"/>
    <property type="match status" value="1"/>
</dbReference>
<evidence type="ECO:0000256" key="5">
    <source>
        <dbReference type="ARBA" id="ARBA00022884"/>
    </source>
</evidence>
<feature type="compositionally biased region" description="Basic and acidic residues" evidence="8">
    <location>
        <begin position="589"/>
        <end position="604"/>
    </location>
</feature>
<evidence type="ECO:0000256" key="6">
    <source>
        <dbReference type="ARBA" id="ARBA00023242"/>
    </source>
</evidence>
<keyword evidence="6" id="KW-0539">Nucleus</keyword>
<protein>
    <recommendedName>
        <fullName evidence="4">Nucleolar protein 12</fullName>
    </recommendedName>
</protein>
<feature type="region of interest" description="Disordered" evidence="8">
    <location>
        <begin position="239"/>
        <end position="291"/>
    </location>
</feature>
<feature type="compositionally biased region" description="Basic and acidic residues" evidence="8">
    <location>
        <begin position="149"/>
        <end position="169"/>
    </location>
</feature>
<dbReference type="GO" id="GO:0000463">
    <property type="term" value="P:maturation of LSU-rRNA from tricistronic rRNA transcript (SSU-rRNA, 5.8S rRNA, LSU-rRNA)"/>
    <property type="evidence" value="ECO:0007669"/>
    <property type="project" value="TreeGrafter"/>
</dbReference>
<dbReference type="AlphaFoldDB" id="S8EQ50"/>
<evidence type="ECO:0000256" key="1">
    <source>
        <dbReference type="ARBA" id="ARBA00002475"/>
    </source>
</evidence>
<dbReference type="InterPro" id="IPR035979">
    <property type="entry name" value="RBD_domain_sf"/>
</dbReference>
<organism evidence="10 11">
    <name type="scientific">Fomitopsis schrenkii</name>
    <name type="common">Brown rot fungus</name>
    <dbReference type="NCBI Taxonomy" id="2126942"/>
    <lineage>
        <taxon>Eukaryota</taxon>
        <taxon>Fungi</taxon>
        <taxon>Dikarya</taxon>
        <taxon>Basidiomycota</taxon>
        <taxon>Agaricomycotina</taxon>
        <taxon>Agaricomycetes</taxon>
        <taxon>Polyporales</taxon>
        <taxon>Fomitopsis</taxon>
    </lineage>
</organism>
<evidence type="ECO:0000256" key="7">
    <source>
        <dbReference type="PROSITE-ProRule" id="PRU00176"/>
    </source>
</evidence>
<name>S8EQ50_FOMSC</name>
<evidence type="ECO:0000259" key="9">
    <source>
        <dbReference type="PROSITE" id="PS50102"/>
    </source>
</evidence>
<proteinExistence type="inferred from homology"/>
<dbReference type="HOGENOM" id="CLU_018832_0_0_1"/>
<sequence>MASLATFLLGSAQKKHVAVDKGLDAIFQSAAGSLKSVVEASSTQSAASTSDSAAGKTKRKQAANDEQDLRESKKARKHKDISSGKGRKASKPSPAATPEPSAGKRKTTRPDSDEEEDGETSAAAPQNAVPRKEDDEEDADSSDSDDEGDPSKLVHESLLKGKQSKDRGSSSKRKYVPPEETLDRRNARTIFVGNVPVEVAKSRPLQKQFKRHFTTLVPTAKIESVRFRSVAFAAPTAKLPSADDDTSKGKGKGKPPATDEKDKEARQHDRDRAASWRAKKGEEEEEPDKKQYLMPKEKKRIAFIKHELHSGVDAVNAYVVFAHPIPEAGARPANVPPPAPTMDPYEAAQLAAERCDGTVFMERTIRVDRVGKAGVGAQGAGGPAGNPKLTIFVGNLDFASKEEDLRAFFEALVVKERGPPGEAGEESSEDEDEASAEEDGAGEGNVSVPKPRTWVKRVRIVRDKDTQLGKGFAYVQFVDRQCVDEILALEEAQLKFAKRKLRVQRCKTVPGSAKVVPKFARPAPSAPAKSPAPRRPSTSRDTATAPKPKGNPALGAQISHLPKDERKKAKAADPDRVARRMAKKQAKQLAEKGVKSTPRVERDRMRKRPGEKRAVVKQGEKKKGRVKSGNALAKMNTKK</sequence>